<organism evidence="2 3">
    <name type="scientific">Podospora aff. communis PSN243</name>
    <dbReference type="NCBI Taxonomy" id="3040156"/>
    <lineage>
        <taxon>Eukaryota</taxon>
        <taxon>Fungi</taxon>
        <taxon>Dikarya</taxon>
        <taxon>Ascomycota</taxon>
        <taxon>Pezizomycotina</taxon>
        <taxon>Sordariomycetes</taxon>
        <taxon>Sordariomycetidae</taxon>
        <taxon>Sordariales</taxon>
        <taxon>Podosporaceae</taxon>
        <taxon>Podospora</taxon>
    </lineage>
</organism>
<sequence length="638" mass="72956">MSQQSEPTNAPYPTPHPKSNGSSTFRWDAWIEWLDANRATVKMKQVSPDSLRPKRVEDESLEPVGAHISLQYSPLPPQQPTHDQQGALKRTGVPPCGKKSLREIFENAVNNLDQPEVKTAYVDCPKDLRAQSRQRDLEGSNERNEEGRDEAKSLAEAPKQMEDTPVEPHKAEPDNNVAAPTTTTVPEPADLFHLIQGFKNALNEARQGPEMVKTNKERKPSTFTWWTGEGRKKLPRHPLNIDVAALATMTVQKLADIHDEMVAEALKTANELLPGLKKTYSEYMYAAAAEATYDPLSYAIVVNRMTREVNRMTRDWDQFEADFIDAAREGWHKEALVQSAERVEKIWRYYTRLSAEAAKLLEERRQESMARKEKEEKKKAEAEEEWKMKERRQETMARKEKEEKKADAEEGWKKWERESPRGKAEAKAEAEAEAKRMQEKMRVIKELRKKLAKGRQRKKKEDEKKRLREEENKEKDETKRAETEQNKEDEKEKPGEQDRQFKDAAAIPKGGDNLAINKGVGTMRSTAEAAAAVIEELRLDKTVRNLDSTEVANKPTRPDNEAAGEDSAEVDDIPKSLQREDSSQDSTEAANDDSDDLFMVEYDSSHKDSLDDESETRFDDGKVAHQKFTAWSLWGKLW</sequence>
<feature type="compositionally biased region" description="Basic and acidic residues" evidence="1">
    <location>
        <begin position="459"/>
        <end position="502"/>
    </location>
</feature>
<evidence type="ECO:0000313" key="3">
    <source>
        <dbReference type="Proteomes" id="UP001321760"/>
    </source>
</evidence>
<evidence type="ECO:0000313" key="2">
    <source>
        <dbReference type="EMBL" id="KAK4447390.1"/>
    </source>
</evidence>
<feature type="region of interest" description="Disordered" evidence="1">
    <location>
        <begin position="364"/>
        <end position="517"/>
    </location>
</feature>
<feature type="compositionally biased region" description="Basic and acidic residues" evidence="1">
    <location>
        <begin position="603"/>
        <end position="617"/>
    </location>
</feature>
<feature type="region of interest" description="Disordered" evidence="1">
    <location>
        <begin position="67"/>
        <end position="94"/>
    </location>
</feature>
<protein>
    <submittedName>
        <fullName evidence="2">Uncharacterized protein</fullName>
    </submittedName>
</protein>
<keyword evidence="3" id="KW-1185">Reference proteome</keyword>
<evidence type="ECO:0000256" key="1">
    <source>
        <dbReference type="SAM" id="MobiDB-lite"/>
    </source>
</evidence>
<feature type="compositionally biased region" description="Acidic residues" evidence="1">
    <location>
        <begin position="562"/>
        <end position="571"/>
    </location>
</feature>
<dbReference type="EMBL" id="MU865950">
    <property type="protein sequence ID" value="KAK4447390.1"/>
    <property type="molecule type" value="Genomic_DNA"/>
</dbReference>
<name>A0AAV9GHI5_9PEZI</name>
<feature type="compositionally biased region" description="Basic residues" evidence="1">
    <location>
        <begin position="447"/>
        <end position="458"/>
    </location>
</feature>
<dbReference type="Proteomes" id="UP001321760">
    <property type="component" value="Unassembled WGS sequence"/>
</dbReference>
<accession>A0AAV9GHI5</accession>
<proteinExistence type="predicted"/>
<feature type="region of interest" description="Disordered" evidence="1">
    <location>
        <begin position="1"/>
        <end position="23"/>
    </location>
</feature>
<feature type="region of interest" description="Disordered" evidence="1">
    <location>
        <begin position="123"/>
        <end position="181"/>
    </location>
</feature>
<reference evidence="2" key="1">
    <citation type="journal article" date="2023" name="Mol. Phylogenet. Evol.">
        <title>Genome-scale phylogeny and comparative genomics of the fungal order Sordariales.</title>
        <authorList>
            <person name="Hensen N."/>
            <person name="Bonometti L."/>
            <person name="Westerberg I."/>
            <person name="Brannstrom I.O."/>
            <person name="Guillou S."/>
            <person name="Cros-Aarteil S."/>
            <person name="Calhoun S."/>
            <person name="Haridas S."/>
            <person name="Kuo A."/>
            <person name="Mondo S."/>
            <person name="Pangilinan J."/>
            <person name="Riley R."/>
            <person name="LaButti K."/>
            <person name="Andreopoulos B."/>
            <person name="Lipzen A."/>
            <person name="Chen C."/>
            <person name="Yan M."/>
            <person name="Daum C."/>
            <person name="Ng V."/>
            <person name="Clum A."/>
            <person name="Steindorff A."/>
            <person name="Ohm R.A."/>
            <person name="Martin F."/>
            <person name="Silar P."/>
            <person name="Natvig D.O."/>
            <person name="Lalanne C."/>
            <person name="Gautier V."/>
            <person name="Ament-Velasquez S.L."/>
            <person name="Kruys A."/>
            <person name="Hutchinson M.I."/>
            <person name="Powell A.J."/>
            <person name="Barry K."/>
            <person name="Miller A.N."/>
            <person name="Grigoriev I.V."/>
            <person name="Debuchy R."/>
            <person name="Gladieux P."/>
            <person name="Hiltunen Thoren M."/>
            <person name="Johannesson H."/>
        </authorList>
    </citation>
    <scope>NUCLEOTIDE SEQUENCE</scope>
    <source>
        <strain evidence="2">PSN243</strain>
    </source>
</reference>
<reference evidence="2" key="2">
    <citation type="submission" date="2023-05" db="EMBL/GenBank/DDBJ databases">
        <authorList>
            <consortium name="Lawrence Berkeley National Laboratory"/>
            <person name="Steindorff A."/>
            <person name="Hensen N."/>
            <person name="Bonometti L."/>
            <person name="Westerberg I."/>
            <person name="Brannstrom I.O."/>
            <person name="Guillou S."/>
            <person name="Cros-Aarteil S."/>
            <person name="Calhoun S."/>
            <person name="Haridas S."/>
            <person name="Kuo A."/>
            <person name="Mondo S."/>
            <person name="Pangilinan J."/>
            <person name="Riley R."/>
            <person name="Labutti K."/>
            <person name="Andreopoulos B."/>
            <person name="Lipzen A."/>
            <person name="Chen C."/>
            <person name="Yanf M."/>
            <person name="Daum C."/>
            <person name="Ng V."/>
            <person name="Clum A."/>
            <person name="Ohm R."/>
            <person name="Martin F."/>
            <person name="Silar P."/>
            <person name="Natvig D."/>
            <person name="Lalanne C."/>
            <person name="Gautier V."/>
            <person name="Ament-Velasquez S.L."/>
            <person name="Kruys A."/>
            <person name="Hutchinson M.I."/>
            <person name="Powell A.J."/>
            <person name="Barry K."/>
            <person name="Miller A.N."/>
            <person name="Grigoriev I.V."/>
            <person name="Debuchy R."/>
            <person name="Gladieux P."/>
            <person name="Thoren M.H."/>
            <person name="Johannesson H."/>
        </authorList>
    </citation>
    <scope>NUCLEOTIDE SEQUENCE</scope>
    <source>
        <strain evidence="2">PSN243</strain>
    </source>
</reference>
<feature type="compositionally biased region" description="Basic and acidic residues" evidence="1">
    <location>
        <begin position="572"/>
        <end position="582"/>
    </location>
</feature>
<comment type="caution">
    <text evidence="2">The sequence shown here is derived from an EMBL/GenBank/DDBJ whole genome shotgun (WGS) entry which is preliminary data.</text>
</comment>
<feature type="region of interest" description="Disordered" evidence="1">
    <location>
        <begin position="536"/>
        <end position="617"/>
    </location>
</feature>
<dbReference type="AlphaFoldDB" id="A0AAV9GHI5"/>
<feature type="compositionally biased region" description="Basic and acidic residues" evidence="1">
    <location>
        <begin position="124"/>
        <end position="173"/>
    </location>
</feature>
<gene>
    <name evidence="2" type="ORF">QBC34DRAFT_409956</name>
</gene>
<feature type="compositionally biased region" description="Basic and acidic residues" evidence="1">
    <location>
        <begin position="364"/>
        <end position="446"/>
    </location>
</feature>